<evidence type="ECO:0000259" key="4">
    <source>
        <dbReference type="Pfam" id="PF13439"/>
    </source>
</evidence>
<dbReference type="SUPFAM" id="SSF53756">
    <property type="entry name" value="UDP-Glycosyltransferase/glycogen phosphorylase"/>
    <property type="match status" value="1"/>
</dbReference>
<keyword evidence="1" id="KW-0328">Glycosyltransferase</keyword>
<dbReference type="Proteomes" id="UP000605568">
    <property type="component" value="Unassembled WGS sequence"/>
</dbReference>
<protein>
    <submittedName>
        <fullName evidence="5">Glycosyl transferase</fullName>
    </submittedName>
</protein>
<name>A0ABQ3MDA0_9PSEU</name>
<evidence type="ECO:0000259" key="3">
    <source>
        <dbReference type="Pfam" id="PF00534"/>
    </source>
</evidence>
<dbReference type="PANTHER" id="PTHR45947:SF3">
    <property type="entry name" value="SULFOQUINOVOSYL TRANSFERASE SQD2"/>
    <property type="match status" value="1"/>
</dbReference>
<evidence type="ECO:0000256" key="2">
    <source>
        <dbReference type="ARBA" id="ARBA00022679"/>
    </source>
</evidence>
<keyword evidence="2 5" id="KW-0808">Transferase</keyword>
<accession>A0ABQ3MDA0</accession>
<dbReference type="InterPro" id="IPR050194">
    <property type="entry name" value="Glycosyltransferase_grp1"/>
</dbReference>
<dbReference type="InterPro" id="IPR001296">
    <property type="entry name" value="Glyco_trans_1"/>
</dbReference>
<reference evidence="6" key="1">
    <citation type="journal article" date="2019" name="Int. J. Syst. Evol. Microbiol.">
        <title>The Global Catalogue of Microorganisms (GCM) 10K type strain sequencing project: providing services to taxonomists for standard genome sequencing and annotation.</title>
        <authorList>
            <consortium name="The Broad Institute Genomics Platform"/>
            <consortium name="The Broad Institute Genome Sequencing Center for Infectious Disease"/>
            <person name="Wu L."/>
            <person name="Ma J."/>
        </authorList>
    </citation>
    <scope>NUCLEOTIDE SEQUENCE [LARGE SCALE GENOMIC DNA]</scope>
    <source>
        <strain evidence="6">CGMCC 4.7367</strain>
    </source>
</reference>
<dbReference type="EMBL" id="BNAR01000004">
    <property type="protein sequence ID" value="GHH40616.1"/>
    <property type="molecule type" value="Genomic_DNA"/>
</dbReference>
<evidence type="ECO:0000313" key="5">
    <source>
        <dbReference type="EMBL" id="GHH40616.1"/>
    </source>
</evidence>
<dbReference type="Pfam" id="PF13439">
    <property type="entry name" value="Glyco_transf_4"/>
    <property type="match status" value="1"/>
</dbReference>
<dbReference type="RefSeq" id="WP_191298904.1">
    <property type="nucleotide sequence ID" value="NZ_BNAR01000004.1"/>
</dbReference>
<sequence length="401" mass="41908">MKIAMVSADGSPLDEAAGPHGAYVDGLSAALCRDGHEVAVYTRRDHRGAPARVRTDRGYELVHVPAGPAERLADEDALPHIGAFTSSLLREWATSPPDVVHGHRWVSGMVSVLGGRRISVPVVQTFHSLAAAEQRHCTTRGTGPEQRRKLEVLVGREVAHVAAGSSSEAFELLNAGVHRSAISVVPSGVDIDAFTPDGPEARRGRPHRVVLTGTQLTPRHVDAVISALFRVDGAELVVAGLPLGRPGGDPAAAKARDVDAGPRVAFTGPVARSAMPALLRSADVVVCASSYEPSSAIALEAMACGVPVVATAVDALADVVVDGVTGLLVPPGEQVALSRALRSLLLNDTLRNEFAVAGRDRVTARYSWDRVAADFLRLYEQAGARTAGAADPVHQASASEA</sequence>
<feature type="domain" description="Glycosyl transferase family 1" evidence="3">
    <location>
        <begin position="221"/>
        <end position="360"/>
    </location>
</feature>
<dbReference type="PANTHER" id="PTHR45947">
    <property type="entry name" value="SULFOQUINOVOSYL TRANSFERASE SQD2"/>
    <property type="match status" value="1"/>
</dbReference>
<dbReference type="InterPro" id="IPR028098">
    <property type="entry name" value="Glyco_trans_4-like_N"/>
</dbReference>
<evidence type="ECO:0000256" key="1">
    <source>
        <dbReference type="ARBA" id="ARBA00022676"/>
    </source>
</evidence>
<proteinExistence type="predicted"/>
<feature type="domain" description="Glycosyltransferase subfamily 4-like N-terminal" evidence="4">
    <location>
        <begin position="22"/>
        <end position="192"/>
    </location>
</feature>
<organism evidence="5 6">
    <name type="scientific">Lentzea cavernae</name>
    <dbReference type="NCBI Taxonomy" id="2020703"/>
    <lineage>
        <taxon>Bacteria</taxon>
        <taxon>Bacillati</taxon>
        <taxon>Actinomycetota</taxon>
        <taxon>Actinomycetes</taxon>
        <taxon>Pseudonocardiales</taxon>
        <taxon>Pseudonocardiaceae</taxon>
        <taxon>Lentzea</taxon>
    </lineage>
</organism>
<dbReference type="Gene3D" id="3.40.50.2000">
    <property type="entry name" value="Glycogen Phosphorylase B"/>
    <property type="match status" value="2"/>
</dbReference>
<dbReference type="GO" id="GO:0016740">
    <property type="term" value="F:transferase activity"/>
    <property type="evidence" value="ECO:0007669"/>
    <property type="project" value="UniProtKB-KW"/>
</dbReference>
<keyword evidence="6" id="KW-1185">Reference proteome</keyword>
<evidence type="ECO:0000313" key="6">
    <source>
        <dbReference type="Proteomes" id="UP000605568"/>
    </source>
</evidence>
<gene>
    <name evidence="5" type="ORF">GCM10017774_34280</name>
</gene>
<dbReference type="Pfam" id="PF00534">
    <property type="entry name" value="Glycos_transf_1"/>
    <property type="match status" value="1"/>
</dbReference>
<comment type="caution">
    <text evidence="5">The sequence shown here is derived from an EMBL/GenBank/DDBJ whole genome shotgun (WGS) entry which is preliminary data.</text>
</comment>